<dbReference type="EMBL" id="JACHGK010000006">
    <property type="protein sequence ID" value="MBB6445599.1"/>
    <property type="molecule type" value="Genomic_DNA"/>
</dbReference>
<dbReference type="InterPro" id="IPR018641">
    <property type="entry name" value="Trfase_1_rSAM/seldom-assoc"/>
</dbReference>
<accession>A0A7X0HRQ4</accession>
<dbReference type="RefSeq" id="WP_184525765.1">
    <property type="nucleotide sequence ID" value="NZ_JACHGK010000006.1"/>
</dbReference>
<dbReference type="NCBIfam" id="TIGR04282">
    <property type="entry name" value="glyco_like_cofC"/>
    <property type="match status" value="1"/>
</dbReference>
<gene>
    <name evidence="1" type="ORF">HNR53_002218</name>
</gene>
<reference evidence="1 2" key="1">
    <citation type="submission" date="2020-08" db="EMBL/GenBank/DDBJ databases">
        <title>Genomic Encyclopedia of Type Strains, Phase IV (KMG-IV): sequencing the most valuable type-strain genomes for metagenomic binning, comparative biology and taxonomic classification.</title>
        <authorList>
            <person name="Goeker M."/>
        </authorList>
    </citation>
    <scope>NUCLEOTIDE SEQUENCE [LARGE SCALE GENOMIC DNA]</scope>
    <source>
        <strain evidence="1 2">DSM 5391</strain>
    </source>
</reference>
<sequence>MDALILMTRIPIAGKTKTRLMDLLTGDECAGLHMAFLKDLMTTFTELKGIDLFMTYTPKDSLSILEHVIPESIESFPQKGEDLGERMFNAINEVLQKGYKKVVLIGSDIPDLSASDIQTSFWLLDKHDIVLGPTYDGGYYLVGMKTAHERIFHIPKKWGGKSVLEATFDIGNEQNLTVGLGAKYRDIDTKEDLFAFAGKHENTKTSQTMKWILEWRSKDAERQITRTN</sequence>
<comment type="caution">
    <text evidence="1">The sequence shown here is derived from an EMBL/GenBank/DDBJ whole genome shotgun (WGS) entry which is preliminary data.</text>
</comment>
<evidence type="ECO:0000313" key="1">
    <source>
        <dbReference type="EMBL" id="MBB6445599.1"/>
    </source>
</evidence>
<dbReference type="InterPro" id="IPR029044">
    <property type="entry name" value="Nucleotide-diphossugar_trans"/>
</dbReference>
<dbReference type="SUPFAM" id="SSF53448">
    <property type="entry name" value="Nucleotide-diphospho-sugar transferases"/>
    <property type="match status" value="1"/>
</dbReference>
<protein>
    <recommendedName>
        <fullName evidence="3">Glycosyltransferase</fullName>
    </recommendedName>
</protein>
<name>A0A7X0HRQ4_9BACI</name>
<dbReference type="AlphaFoldDB" id="A0A7X0HRQ4"/>
<dbReference type="PANTHER" id="PTHR36529:SF1">
    <property type="entry name" value="GLYCOSYLTRANSFERASE"/>
    <property type="match status" value="1"/>
</dbReference>
<proteinExistence type="predicted"/>
<organism evidence="1 2">
    <name type="scientific">Bacillus benzoevorans</name>
    <dbReference type="NCBI Taxonomy" id="1456"/>
    <lineage>
        <taxon>Bacteria</taxon>
        <taxon>Bacillati</taxon>
        <taxon>Bacillota</taxon>
        <taxon>Bacilli</taxon>
        <taxon>Bacillales</taxon>
        <taxon>Bacillaceae</taxon>
        <taxon>Bacillus</taxon>
    </lineage>
</organism>
<dbReference type="PANTHER" id="PTHR36529">
    <property type="entry name" value="SLL1095 PROTEIN"/>
    <property type="match status" value="1"/>
</dbReference>
<dbReference type="Proteomes" id="UP000531594">
    <property type="component" value="Unassembled WGS sequence"/>
</dbReference>
<evidence type="ECO:0000313" key="2">
    <source>
        <dbReference type="Proteomes" id="UP000531594"/>
    </source>
</evidence>
<evidence type="ECO:0008006" key="3">
    <source>
        <dbReference type="Google" id="ProtNLM"/>
    </source>
</evidence>
<keyword evidence="2" id="KW-1185">Reference proteome</keyword>
<dbReference type="Gene3D" id="3.90.550.10">
    <property type="entry name" value="Spore Coat Polysaccharide Biosynthesis Protein SpsA, Chain A"/>
    <property type="match status" value="1"/>
</dbReference>
<dbReference type="Pfam" id="PF09837">
    <property type="entry name" value="DUF2064"/>
    <property type="match status" value="1"/>
</dbReference>